<keyword evidence="3" id="KW-0325">Glycoprotein</keyword>
<evidence type="ECO:0000256" key="2">
    <source>
        <dbReference type="ARBA" id="ARBA00022737"/>
    </source>
</evidence>
<keyword evidence="5" id="KW-0175">Coiled coil</keyword>
<keyword evidence="2" id="KW-0677">Repeat</keyword>
<dbReference type="PANTHER" id="PTHR10680">
    <property type="entry name" value="PEPTIDYL-GLYCINE ALPHA-AMIDATING MONOOXYGENASE"/>
    <property type="match status" value="1"/>
</dbReference>
<dbReference type="SUPFAM" id="SSF101898">
    <property type="entry name" value="NHL repeat"/>
    <property type="match status" value="1"/>
</dbReference>
<evidence type="ECO:0000256" key="4">
    <source>
        <dbReference type="PROSITE-ProRule" id="PRU00504"/>
    </source>
</evidence>
<dbReference type="PANTHER" id="PTHR10680:SF28">
    <property type="entry name" value="SMP-30_GLUCONOLACTONASE_LRE-LIKE REGION DOMAIN-CONTAINING PROTEIN"/>
    <property type="match status" value="1"/>
</dbReference>
<dbReference type="EMBL" id="CAJNOE010000087">
    <property type="protein sequence ID" value="CAF0889493.1"/>
    <property type="molecule type" value="Genomic_DNA"/>
</dbReference>
<feature type="repeat" description="NHL" evidence="4">
    <location>
        <begin position="391"/>
        <end position="428"/>
    </location>
</feature>
<dbReference type="InterPro" id="IPR011042">
    <property type="entry name" value="6-blade_b-propeller_TolB-like"/>
</dbReference>
<dbReference type="EMBL" id="CAJOBB010002242">
    <property type="protein sequence ID" value="CAF3951786.1"/>
    <property type="molecule type" value="Genomic_DNA"/>
</dbReference>
<evidence type="ECO:0000256" key="3">
    <source>
        <dbReference type="ARBA" id="ARBA00023180"/>
    </source>
</evidence>
<evidence type="ECO:0000256" key="5">
    <source>
        <dbReference type="SAM" id="Coils"/>
    </source>
</evidence>
<dbReference type="Proteomes" id="UP000663868">
    <property type="component" value="Unassembled WGS sequence"/>
</dbReference>
<dbReference type="Gene3D" id="2.120.10.30">
    <property type="entry name" value="TolB, C-terminal domain"/>
    <property type="match status" value="2"/>
</dbReference>
<feature type="coiled-coil region" evidence="5">
    <location>
        <begin position="98"/>
        <end position="125"/>
    </location>
</feature>
<dbReference type="InterPro" id="IPR001258">
    <property type="entry name" value="NHL_repeat"/>
</dbReference>
<dbReference type="Pfam" id="PF01436">
    <property type="entry name" value="NHL"/>
    <property type="match status" value="3"/>
</dbReference>
<proteinExistence type="predicted"/>
<dbReference type="CDD" id="cd05819">
    <property type="entry name" value="NHL"/>
    <property type="match status" value="1"/>
</dbReference>
<name>A0A813YV26_9BILA</name>
<comment type="caution">
    <text evidence="6">The sequence shown here is derived from an EMBL/GenBank/DDBJ whole genome shotgun (WGS) entry which is preliminary data.</text>
</comment>
<sequence length="480" mass="54558">MATSIGKTHCTICNKEKVTYKCVGCSEEFCYKHLGDHQQELSKQFDEIELNRDIFRQSLTDNVQQLNDHRLFQEINQWEQNSIEIIRQTAEETRELLIESLNEYFHEMEKKLNKLTDQLRHMRQENDFNEIHIHECQTELNRLTKGLTETSKIALQQEESNSLISRISIHVPESSVVDSDICNSLWAQDGVTIAGGKGVGNDLNQLFRPVGICMDSEQTIYIADTENYRIMEWKYGATKGKIVAGGHGPGTKMNQLNRAVDVVIDKEGKNLIICDQGNRRIVRWSRQNGTSGHTIISDIDCSRLTMDNNGYLYISDREKHEVRRWKMNDTNGTLVAGGNGKGDKLNQLDNPTFVAIDDDNSVYVSDWNNHRIMKWVQGAKEGIVVAGGQGKGNSLAQLSNPQGIVVDQSGSIYIADYTNHRIMQWPKNATEGFVIIGGNEQGEESNQLNRPMGLLLDDEGHLYVVDQWNARVQIFHFNQK</sequence>
<accession>A0A813YV26</accession>
<feature type="repeat" description="NHL" evidence="4">
    <location>
        <begin position="341"/>
        <end position="378"/>
    </location>
</feature>
<evidence type="ECO:0000256" key="1">
    <source>
        <dbReference type="ARBA" id="ARBA00022729"/>
    </source>
</evidence>
<evidence type="ECO:0000313" key="6">
    <source>
        <dbReference type="EMBL" id="CAF0889493.1"/>
    </source>
</evidence>
<dbReference type="AlphaFoldDB" id="A0A813YV26"/>
<evidence type="ECO:0000313" key="8">
    <source>
        <dbReference type="Proteomes" id="UP000663860"/>
    </source>
</evidence>
<evidence type="ECO:0000313" key="7">
    <source>
        <dbReference type="EMBL" id="CAF3951786.1"/>
    </source>
</evidence>
<gene>
    <name evidence="6" type="ORF">IZO911_LOCUS11639</name>
    <name evidence="7" type="ORF">KXQ929_LOCUS25651</name>
</gene>
<dbReference type="PROSITE" id="PS51125">
    <property type="entry name" value="NHL"/>
    <property type="match status" value="3"/>
</dbReference>
<feature type="repeat" description="NHL" evidence="4">
    <location>
        <begin position="447"/>
        <end position="478"/>
    </location>
</feature>
<dbReference type="Proteomes" id="UP000663860">
    <property type="component" value="Unassembled WGS sequence"/>
</dbReference>
<organism evidence="6 8">
    <name type="scientific">Adineta steineri</name>
    <dbReference type="NCBI Taxonomy" id="433720"/>
    <lineage>
        <taxon>Eukaryota</taxon>
        <taxon>Metazoa</taxon>
        <taxon>Spiralia</taxon>
        <taxon>Gnathifera</taxon>
        <taxon>Rotifera</taxon>
        <taxon>Eurotatoria</taxon>
        <taxon>Bdelloidea</taxon>
        <taxon>Adinetida</taxon>
        <taxon>Adinetidae</taxon>
        <taxon>Adineta</taxon>
    </lineage>
</organism>
<dbReference type="GO" id="GO:0005576">
    <property type="term" value="C:extracellular region"/>
    <property type="evidence" value="ECO:0007669"/>
    <property type="project" value="TreeGrafter"/>
</dbReference>
<protein>
    <submittedName>
        <fullName evidence="6">Uncharacterized protein</fullName>
    </submittedName>
</protein>
<keyword evidence="1" id="KW-0732">Signal</keyword>
<reference evidence="6" key="1">
    <citation type="submission" date="2021-02" db="EMBL/GenBank/DDBJ databases">
        <authorList>
            <person name="Nowell W R."/>
        </authorList>
    </citation>
    <scope>NUCLEOTIDE SEQUENCE</scope>
</reference>